<evidence type="ECO:0000313" key="1">
    <source>
        <dbReference type="EMBL" id="ABS43972.1"/>
    </source>
</evidence>
<sequence>MALMPEFCKNQIFRVVNKFYIFKFKQGVFNFLSIAFDPKIIFFFID</sequence>
<protein>
    <submittedName>
        <fullName evidence="1">Uncharacterized protein</fullName>
    </submittedName>
</protein>
<gene>
    <name evidence="1" type="ordered locus">JJD26997_1942</name>
</gene>
<dbReference type="HOGENOM" id="CLU_3181355_0_0_7"/>
<dbReference type="AlphaFoldDB" id="A7H5U0"/>
<dbReference type="KEGG" id="cjd:JJD26997_1942"/>
<dbReference type="EMBL" id="CP000768">
    <property type="protein sequence ID" value="ABS43972.1"/>
    <property type="molecule type" value="Genomic_DNA"/>
</dbReference>
<evidence type="ECO:0000313" key="2">
    <source>
        <dbReference type="Proteomes" id="UP000002302"/>
    </source>
</evidence>
<accession>A7H5U0</accession>
<organism evidence="1 2">
    <name type="scientific">Campylobacter jejuni subsp. doylei (strain ATCC BAA-1458 / RM4099 / 269.97)</name>
    <dbReference type="NCBI Taxonomy" id="360109"/>
    <lineage>
        <taxon>Bacteria</taxon>
        <taxon>Pseudomonadati</taxon>
        <taxon>Campylobacterota</taxon>
        <taxon>Epsilonproteobacteria</taxon>
        <taxon>Campylobacterales</taxon>
        <taxon>Campylobacteraceae</taxon>
        <taxon>Campylobacter</taxon>
    </lineage>
</organism>
<reference evidence="2" key="1">
    <citation type="submission" date="2007-07" db="EMBL/GenBank/DDBJ databases">
        <title>Complete genome sequence of Campylobacter jejuni subsp doylei 269.97 isolated from human blood.</title>
        <authorList>
            <person name="Fouts D.E."/>
            <person name="Mongodin E.F."/>
            <person name="Puiu D."/>
            <person name="Sebastian Y."/>
            <person name="Miller W.G."/>
            <person name="Mandrell R.E."/>
            <person name="Lastovica A.J."/>
            <person name="Nelson K.E."/>
        </authorList>
    </citation>
    <scope>NUCLEOTIDE SEQUENCE [LARGE SCALE GENOMIC DNA]</scope>
    <source>
        <strain evidence="2">ATCC BAA-1458 / RM4099 / 269.97</strain>
    </source>
</reference>
<dbReference type="Proteomes" id="UP000002302">
    <property type="component" value="Chromosome"/>
</dbReference>
<proteinExistence type="predicted"/>
<name>A7H5U0_CAMJD</name>